<comment type="subcellular location">
    <subcellularLocation>
        <location evidence="13">Cytoplasm</location>
    </subcellularLocation>
</comment>
<keyword evidence="7 13" id="KW-0594">Phospholipid biosynthesis</keyword>
<dbReference type="EMBL" id="AP018738">
    <property type="protein sequence ID" value="BBE49658.1"/>
    <property type="molecule type" value="Genomic_DNA"/>
</dbReference>
<evidence type="ECO:0000256" key="15">
    <source>
        <dbReference type="PIRSR" id="PIRSR000114-2"/>
    </source>
</evidence>
<evidence type="ECO:0000256" key="16">
    <source>
        <dbReference type="PIRSR" id="PIRSR000114-3"/>
    </source>
</evidence>
<evidence type="ECO:0000256" key="5">
    <source>
        <dbReference type="ARBA" id="ARBA00023027"/>
    </source>
</evidence>
<dbReference type="SUPFAM" id="SSF48179">
    <property type="entry name" value="6-phosphogluconate dehydrogenase C-terminal domain-like"/>
    <property type="match status" value="1"/>
</dbReference>
<feature type="domain" description="Glycerol-3-phosphate dehydrogenase NAD-dependent C-terminal" evidence="19">
    <location>
        <begin position="176"/>
        <end position="316"/>
    </location>
</feature>
<feature type="binding site" evidence="13">
    <location>
        <position position="30"/>
    </location>
    <ligand>
        <name>NADPH</name>
        <dbReference type="ChEBI" id="CHEBI:57783"/>
    </ligand>
</feature>
<comment type="pathway">
    <text evidence="13">Membrane lipid metabolism; glycerophospholipid metabolism.</text>
</comment>
<feature type="binding site" evidence="13">
    <location>
        <position position="251"/>
    </location>
    <ligand>
        <name>sn-glycerol 3-phosphate</name>
        <dbReference type="ChEBI" id="CHEBI:57597"/>
    </ligand>
</feature>
<name>A0A2Z6G875_9PROT</name>
<feature type="active site" description="Proton acceptor" evidence="13 14">
    <location>
        <position position="187"/>
    </location>
</feature>
<keyword evidence="8 13" id="KW-1208">Phospholipid metabolism</keyword>
<keyword evidence="5 13" id="KW-0520">NAD</keyword>
<dbReference type="UniPathway" id="UPA00940"/>
<dbReference type="OrthoDB" id="9812273at2"/>
<dbReference type="InterPro" id="IPR006109">
    <property type="entry name" value="G3P_DH_NAD-dep_C"/>
</dbReference>
<dbReference type="FunFam" id="3.40.50.720:FF:000019">
    <property type="entry name" value="Glycerol-3-phosphate dehydrogenase [NAD(P)+]"/>
    <property type="match status" value="1"/>
</dbReference>
<organism evidence="20 21">
    <name type="scientific">Ferriphaselus amnicola</name>
    <dbReference type="NCBI Taxonomy" id="1188319"/>
    <lineage>
        <taxon>Bacteria</taxon>
        <taxon>Pseudomonadati</taxon>
        <taxon>Pseudomonadota</taxon>
        <taxon>Betaproteobacteria</taxon>
        <taxon>Nitrosomonadales</taxon>
        <taxon>Gallionellaceae</taxon>
        <taxon>Ferriphaselus</taxon>
    </lineage>
</organism>
<dbReference type="GO" id="GO:0141152">
    <property type="term" value="F:glycerol-3-phosphate dehydrogenase (NAD+) activity"/>
    <property type="evidence" value="ECO:0007669"/>
    <property type="project" value="RHEA"/>
</dbReference>
<comment type="function">
    <text evidence="13">Catalyzes the reduction of the glycolytic intermediate dihydroxyacetone phosphate (DHAP) to sn-glycerol 3-phosphate (G3P), the key precursor for phospholipid synthesis.</text>
</comment>
<feature type="binding site" evidence="13">
    <location>
        <position position="136"/>
    </location>
    <ligand>
        <name>NADPH</name>
        <dbReference type="ChEBI" id="CHEBI:57783"/>
    </ligand>
</feature>
<protein>
    <recommendedName>
        <fullName evidence="11 13">Glycerol-3-phosphate dehydrogenase [NAD(P)+]</fullName>
        <ecNumber evidence="10 13">1.1.1.94</ecNumber>
    </recommendedName>
    <alternativeName>
        <fullName evidence="13">NAD(P)(+)-dependent glycerol-3-phosphate dehydrogenase</fullName>
    </alternativeName>
    <alternativeName>
        <fullName evidence="12 13">NAD(P)H-dependent dihydroxyacetone-phosphate reductase</fullName>
    </alternativeName>
</protein>
<feature type="binding site" evidence="16">
    <location>
        <position position="251"/>
    </location>
    <ligand>
        <name>NAD(+)</name>
        <dbReference type="ChEBI" id="CHEBI:57540"/>
    </ligand>
</feature>
<evidence type="ECO:0000256" key="11">
    <source>
        <dbReference type="ARBA" id="ARBA00069372"/>
    </source>
</evidence>
<feature type="binding site" evidence="13">
    <location>
        <position position="103"/>
    </location>
    <ligand>
        <name>sn-glycerol 3-phosphate</name>
        <dbReference type="ChEBI" id="CHEBI:57597"/>
    </ligand>
</feature>
<evidence type="ECO:0000313" key="20">
    <source>
        <dbReference type="EMBL" id="BBE49658.1"/>
    </source>
</evidence>
<dbReference type="PANTHER" id="PTHR11728:SF1">
    <property type="entry name" value="GLYCEROL-3-PHOSPHATE DEHYDROGENASE [NAD(+)] 2, CHLOROPLASTIC"/>
    <property type="match status" value="1"/>
</dbReference>
<dbReference type="GO" id="GO:0005829">
    <property type="term" value="C:cytosol"/>
    <property type="evidence" value="ECO:0007669"/>
    <property type="project" value="TreeGrafter"/>
</dbReference>
<accession>A0A2Z6G875</accession>
<dbReference type="InterPro" id="IPR006168">
    <property type="entry name" value="G3P_DH_NAD-dep"/>
</dbReference>
<dbReference type="InterPro" id="IPR008927">
    <property type="entry name" value="6-PGluconate_DH-like_C_sf"/>
</dbReference>
<dbReference type="PROSITE" id="PS00957">
    <property type="entry name" value="NAD_G3PDH"/>
    <property type="match status" value="1"/>
</dbReference>
<evidence type="ECO:0000256" key="14">
    <source>
        <dbReference type="PIRSR" id="PIRSR000114-1"/>
    </source>
</evidence>
<feature type="binding site" evidence="15">
    <location>
        <position position="103"/>
    </location>
    <ligand>
        <name>substrate</name>
    </ligand>
</feature>
<dbReference type="InterPro" id="IPR036291">
    <property type="entry name" value="NAD(P)-bd_dom_sf"/>
</dbReference>
<evidence type="ECO:0000256" key="13">
    <source>
        <dbReference type="HAMAP-Rule" id="MF_00394"/>
    </source>
</evidence>
<keyword evidence="4 13" id="KW-0560">Oxidoreductase</keyword>
<dbReference type="Gene3D" id="1.10.1040.10">
    <property type="entry name" value="N-(1-d-carboxylethyl)-l-norvaline Dehydrogenase, domain 2"/>
    <property type="match status" value="1"/>
</dbReference>
<gene>
    <name evidence="13" type="primary">gpsA</name>
    <name evidence="20" type="ORF">OYT1_ch0082</name>
</gene>
<evidence type="ECO:0000256" key="3">
    <source>
        <dbReference type="ARBA" id="ARBA00022857"/>
    </source>
</evidence>
<evidence type="ECO:0000256" key="2">
    <source>
        <dbReference type="ARBA" id="ARBA00022516"/>
    </source>
</evidence>
<dbReference type="GO" id="GO:0005975">
    <property type="term" value="P:carbohydrate metabolic process"/>
    <property type="evidence" value="ECO:0007669"/>
    <property type="project" value="InterPro"/>
</dbReference>
<dbReference type="InterPro" id="IPR013328">
    <property type="entry name" value="6PGD_dom2"/>
</dbReference>
<comment type="catalytic activity">
    <reaction evidence="13">
        <text>sn-glycerol 3-phosphate + NAD(+) = dihydroxyacetone phosphate + NADH + H(+)</text>
        <dbReference type="Rhea" id="RHEA:11092"/>
        <dbReference type="ChEBI" id="CHEBI:15378"/>
        <dbReference type="ChEBI" id="CHEBI:57540"/>
        <dbReference type="ChEBI" id="CHEBI:57597"/>
        <dbReference type="ChEBI" id="CHEBI:57642"/>
        <dbReference type="ChEBI" id="CHEBI:57945"/>
        <dbReference type="EC" id="1.1.1.94"/>
    </reaction>
</comment>
<dbReference type="HAMAP" id="MF_00394">
    <property type="entry name" value="NAD_Glyc3P_dehydrog"/>
    <property type="match status" value="1"/>
</dbReference>
<reference evidence="20 21" key="1">
    <citation type="submission" date="2018-06" db="EMBL/GenBank/DDBJ databases">
        <title>OYT1 Genome Sequencing.</title>
        <authorList>
            <person name="Kato S."/>
            <person name="Itoh T."/>
            <person name="Ohkuma M."/>
        </authorList>
    </citation>
    <scope>NUCLEOTIDE SEQUENCE [LARGE SCALE GENOMIC DNA]</scope>
    <source>
        <strain evidence="20 21">OYT1</strain>
    </source>
</reference>
<feature type="binding site" evidence="13">
    <location>
        <position position="277"/>
    </location>
    <ligand>
        <name>NADPH</name>
        <dbReference type="ChEBI" id="CHEBI:57783"/>
    </ligand>
</feature>
<feature type="binding site" evidence="13">
    <location>
        <position position="47"/>
    </location>
    <ligand>
        <name>NADPH</name>
        <dbReference type="ChEBI" id="CHEBI:57783"/>
    </ligand>
</feature>
<feature type="binding site" evidence="13">
    <location>
        <position position="275"/>
    </location>
    <ligand>
        <name>NADPH</name>
        <dbReference type="ChEBI" id="CHEBI:57783"/>
    </ligand>
</feature>
<evidence type="ECO:0000256" key="10">
    <source>
        <dbReference type="ARBA" id="ARBA00066687"/>
    </source>
</evidence>
<dbReference type="GO" id="GO:0046168">
    <property type="term" value="P:glycerol-3-phosphate catabolic process"/>
    <property type="evidence" value="ECO:0007669"/>
    <property type="project" value="InterPro"/>
</dbReference>
<dbReference type="FunFam" id="1.10.1040.10:FF:000001">
    <property type="entry name" value="Glycerol-3-phosphate dehydrogenase [NAD(P)+]"/>
    <property type="match status" value="1"/>
</dbReference>
<evidence type="ECO:0000256" key="8">
    <source>
        <dbReference type="ARBA" id="ARBA00023264"/>
    </source>
</evidence>
<evidence type="ECO:0000313" key="21">
    <source>
        <dbReference type="Proteomes" id="UP000033070"/>
    </source>
</evidence>
<dbReference type="GO" id="GO:0008654">
    <property type="term" value="P:phospholipid biosynthetic process"/>
    <property type="evidence" value="ECO:0007669"/>
    <property type="project" value="UniProtKB-KW"/>
</dbReference>
<dbReference type="GO" id="GO:0141153">
    <property type="term" value="F:glycerol-3-phosphate dehydrogenase (NADP+) activity"/>
    <property type="evidence" value="ECO:0007669"/>
    <property type="project" value="RHEA"/>
</dbReference>
<evidence type="ECO:0000259" key="18">
    <source>
        <dbReference type="Pfam" id="PF01210"/>
    </source>
</evidence>
<evidence type="ECO:0000256" key="7">
    <source>
        <dbReference type="ARBA" id="ARBA00023209"/>
    </source>
</evidence>
<dbReference type="Proteomes" id="UP000033070">
    <property type="component" value="Chromosome"/>
</dbReference>
<dbReference type="GO" id="GO:0006650">
    <property type="term" value="P:glycerophospholipid metabolic process"/>
    <property type="evidence" value="ECO:0007669"/>
    <property type="project" value="UniProtKB-UniRule"/>
</dbReference>
<comment type="catalytic activity">
    <reaction evidence="9">
        <text>sn-glycerol 3-phosphate + NADP(+) = dihydroxyacetone phosphate + NADPH + H(+)</text>
        <dbReference type="Rhea" id="RHEA:11096"/>
        <dbReference type="ChEBI" id="CHEBI:15378"/>
        <dbReference type="ChEBI" id="CHEBI:57597"/>
        <dbReference type="ChEBI" id="CHEBI:57642"/>
        <dbReference type="ChEBI" id="CHEBI:57783"/>
        <dbReference type="ChEBI" id="CHEBI:58349"/>
        <dbReference type="EC" id="1.1.1.94"/>
    </reaction>
    <physiologicalReaction direction="right-to-left" evidence="9">
        <dbReference type="Rhea" id="RHEA:11098"/>
    </physiologicalReaction>
</comment>
<feature type="domain" description="Glycerol-3-phosphate dehydrogenase NAD-dependent N-terminal" evidence="18">
    <location>
        <begin position="3"/>
        <end position="156"/>
    </location>
</feature>
<dbReference type="Pfam" id="PF01210">
    <property type="entry name" value="NAD_Gly3P_dh_N"/>
    <property type="match status" value="1"/>
</dbReference>
<comment type="caution">
    <text evidence="13">Lacks conserved residue(s) required for the propagation of feature annotation.</text>
</comment>
<dbReference type="NCBIfam" id="NF000942">
    <property type="entry name" value="PRK00094.1-4"/>
    <property type="match status" value="1"/>
</dbReference>
<dbReference type="GO" id="GO:0046167">
    <property type="term" value="P:glycerol-3-phosphate biosynthetic process"/>
    <property type="evidence" value="ECO:0007669"/>
    <property type="project" value="UniProtKB-UniRule"/>
</dbReference>
<keyword evidence="13" id="KW-0963">Cytoplasm</keyword>
<feature type="binding site" evidence="13">
    <location>
        <position position="187"/>
    </location>
    <ligand>
        <name>sn-glycerol 3-phosphate</name>
        <dbReference type="ChEBI" id="CHEBI:57597"/>
    </ligand>
</feature>
<dbReference type="Pfam" id="PF07479">
    <property type="entry name" value="NAD_Gly3P_dh_C"/>
    <property type="match status" value="1"/>
</dbReference>
<feature type="binding site" evidence="13">
    <location>
        <position position="252"/>
    </location>
    <ligand>
        <name>sn-glycerol 3-phosphate</name>
        <dbReference type="ChEBI" id="CHEBI:57597"/>
    </ligand>
</feature>
<dbReference type="EC" id="1.1.1.94" evidence="10 13"/>
<dbReference type="PRINTS" id="PR00077">
    <property type="entry name" value="GPDHDRGNASE"/>
</dbReference>
<keyword evidence="21" id="KW-1185">Reference proteome</keyword>
<proteinExistence type="inferred from homology"/>
<comment type="similarity">
    <text evidence="1 13 17">Belongs to the NAD-dependent glycerol-3-phosphate dehydrogenase family.</text>
</comment>
<sequence length="329" mass="34694">MNISVLGAGAWGTALAISLSAHHRVTLWGRDAVQMTEMATTHINLRYLPDVSLPDALHLTADFEAALAEAELLIVSVPVSGLRATLQRISLFPRSIPVLWLCKGFEAQTSLLPHQVVAQVLPATFPRGVLSGPSFALEVAQGLPTALTLGSGDTEFARRTASALHHARLRVYTCNDVIGVEVGGAVKNVLAIAAGIADGLGFGCNARAALITRGLAEISRLGLRLGGKGETLGGLSGAGDLILTCTGNLSRNRQVGLLLAQGLSLPDILKQLGHVAEGVYTVREVHRLATQLDVDMPISLTVYRILYENVPAATAVEALLNRAPNSEFQ</sequence>
<evidence type="ECO:0000256" key="9">
    <source>
        <dbReference type="ARBA" id="ARBA00052716"/>
    </source>
</evidence>
<dbReference type="Gene3D" id="3.40.50.720">
    <property type="entry name" value="NAD(P)-binding Rossmann-like Domain"/>
    <property type="match status" value="1"/>
</dbReference>
<evidence type="ECO:0000259" key="19">
    <source>
        <dbReference type="Pfam" id="PF07479"/>
    </source>
</evidence>
<feature type="binding site" evidence="15">
    <location>
        <begin position="251"/>
        <end position="252"/>
    </location>
    <ligand>
        <name>substrate</name>
    </ligand>
</feature>
<dbReference type="NCBIfam" id="NF000940">
    <property type="entry name" value="PRK00094.1-2"/>
    <property type="match status" value="1"/>
</dbReference>
<keyword evidence="2 13" id="KW-0444">Lipid biosynthesis</keyword>
<feature type="binding site" evidence="13">
    <location>
        <position position="103"/>
    </location>
    <ligand>
        <name>NADPH</name>
        <dbReference type="ChEBI" id="CHEBI:57783"/>
    </ligand>
</feature>
<evidence type="ECO:0000256" key="1">
    <source>
        <dbReference type="ARBA" id="ARBA00011009"/>
    </source>
</evidence>
<evidence type="ECO:0000256" key="17">
    <source>
        <dbReference type="RuleBase" id="RU000437"/>
    </source>
</evidence>
<feature type="binding site" evidence="13">
    <location>
        <position position="134"/>
    </location>
    <ligand>
        <name>sn-glycerol 3-phosphate</name>
        <dbReference type="ChEBI" id="CHEBI:57597"/>
    </ligand>
</feature>
<evidence type="ECO:0000256" key="6">
    <source>
        <dbReference type="ARBA" id="ARBA00023098"/>
    </source>
</evidence>
<keyword evidence="6 13" id="KW-0443">Lipid metabolism</keyword>
<evidence type="ECO:0000256" key="12">
    <source>
        <dbReference type="ARBA" id="ARBA00080511"/>
    </source>
</evidence>
<dbReference type="STRING" id="1188319.OYT1_02087"/>
<dbReference type="PANTHER" id="PTHR11728">
    <property type="entry name" value="GLYCEROL-3-PHOSPHATE DEHYDROGENASE"/>
    <property type="match status" value="1"/>
</dbReference>
<feature type="binding site" evidence="16">
    <location>
        <position position="136"/>
    </location>
    <ligand>
        <name>NAD(+)</name>
        <dbReference type="ChEBI" id="CHEBI:57540"/>
    </ligand>
</feature>
<dbReference type="GO" id="GO:0051287">
    <property type="term" value="F:NAD binding"/>
    <property type="evidence" value="ECO:0007669"/>
    <property type="project" value="InterPro"/>
</dbReference>
<feature type="binding site" evidence="13">
    <location>
        <position position="250"/>
    </location>
    <ligand>
        <name>sn-glycerol 3-phosphate</name>
        <dbReference type="ChEBI" id="CHEBI:57597"/>
    </ligand>
</feature>
<feature type="binding site" evidence="13">
    <location>
        <position position="240"/>
    </location>
    <ligand>
        <name>sn-glycerol 3-phosphate</name>
        <dbReference type="ChEBI" id="CHEBI:57597"/>
    </ligand>
</feature>
<keyword evidence="13" id="KW-0547">Nucleotide-binding</keyword>
<dbReference type="KEGG" id="fam:OYT1_ch0082"/>
<evidence type="ECO:0000256" key="4">
    <source>
        <dbReference type="ARBA" id="ARBA00023002"/>
    </source>
</evidence>
<dbReference type="PIRSF" id="PIRSF000114">
    <property type="entry name" value="Glycerol-3-P_dh"/>
    <property type="match status" value="1"/>
</dbReference>
<dbReference type="RefSeq" id="WP_062627205.1">
    <property type="nucleotide sequence ID" value="NZ_AP018738.1"/>
</dbReference>
<feature type="binding site" evidence="16">
    <location>
        <begin position="7"/>
        <end position="12"/>
    </location>
    <ligand>
        <name>NAD(+)</name>
        <dbReference type="ChEBI" id="CHEBI:57540"/>
    </ligand>
</feature>
<feature type="binding site" evidence="13">
    <location>
        <position position="132"/>
    </location>
    <ligand>
        <name>sn-glycerol 3-phosphate</name>
        <dbReference type="ChEBI" id="CHEBI:57597"/>
    </ligand>
</feature>
<dbReference type="SUPFAM" id="SSF51735">
    <property type="entry name" value="NAD(P)-binding Rossmann-fold domains"/>
    <property type="match status" value="1"/>
</dbReference>
<dbReference type="AlphaFoldDB" id="A0A2Z6G875"/>
<dbReference type="InterPro" id="IPR011128">
    <property type="entry name" value="G3P_DH_NAD-dep_N"/>
</dbReference>
<feature type="binding site" evidence="13">
    <location>
        <position position="11"/>
    </location>
    <ligand>
        <name>NADPH</name>
        <dbReference type="ChEBI" id="CHEBI:57783"/>
    </ligand>
</feature>
<keyword evidence="3 13" id="KW-0521">NADP</keyword>
<feature type="binding site" evidence="13">
    <location>
        <position position="251"/>
    </location>
    <ligand>
        <name>NADPH</name>
        <dbReference type="ChEBI" id="CHEBI:57783"/>
    </ligand>
</feature>